<gene>
    <name evidence="2" type="ORF">C451_19673</name>
</gene>
<organism evidence="2 3">
    <name type="scientific">Halococcus thailandensis JCM 13552</name>
    <dbReference type="NCBI Taxonomy" id="1227457"/>
    <lineage>
        <taxon>Archaea</taxon>
        <taxon>Methanobacteriati</taxon>
        <taxon>Methanobacteriota</taxon>
        <taxon>Stenosarchaea group</taxon>
        <taxon>Halobacteria</taxon>
        <taxon>Halobacteriales</taxon>
        <taxon>Halococcaceae</taxon>
        <taxon>Halococcus</taxon>
    </lineage>
</organism>
<accession>M0MTC2</accession>
<feature type="compositionally biased region" description="Acidic residues" evidence="1">
    <location>
        <begin position="251"/>
        <end position="272"/>
    </location>
</feature>
<feature type="compositionally biased region" description="Polar residues" evidence="1">
    <location>
        <begin position="232"/>
        <end position="246"/>
    </location>
</feature>
<evidence type="ECO:0000313" key="3">
    <source>
        <dbReference type="Proteomes" id="UP000011680"/>
    </source>
</evidence>
<keyword evidence="3" id="KW-1185">Reference proteome</keyword>
<dbReference type="eggNOG" id="arCOG02257">
    <property type="taxonomic scope" value="Archaea"/>
</dbReference>
<feature type="compositionally biased region" description="Acidic residues" evidence="1">
    <location>
        <begin position="192"/>
        <end position="206"/>
    </location>
</feature>
<feature type="region of interest" description="Disordered" evidence="1">
    <location>
        <begin position="192"/>
        <end position="302"/>
    </location>
</feature>
<dbReference type="STRING" id="1227457.C451_19673"/>
<feature type="compositionally biased region" description="Acidic residues" evidence="1">
    <location>
        <begin position="213"/>
        <end position="225"/>
    </location>
</feature>
<protein>
    <submittedName>
        <fullName evidence="2">Uncharacterized protein</fullName>
    </submittedName>
</protein>
<name>M0MTC2_9EURY</name>
<dbReference type="PATRIC" id="fig|1227457.3.peg.3854"/>
<sequence length="302" mass="33313">MSSNSEPTETTGREVARRVFAREFNDANYIFAESDDDMAPNYALLPTGEKANRVFFVGTLTETEDVGSDDEYWQARVVDPTGTFYVYAGQYQPEAARILSKLDAPEYVAVVGKPRTYETDDGTVNVAVRPESITVVDEETRERWVIETAEQTLGRLEHYNTEINDYARMVDERYTTSLGTYREEIIAALESLDETDTVDEADETDATDATGVDIDDTGTTDEDIGTSETDGINSDTDTNNEADSSATNDITDNEDTDETDVLDSDDETDTNADADASNDATNNENTNDTDTNANEAVEQDTL</sequence>
<dbReference type="EMBL" id="AOMF01000180">
    <property type="protein sequence ID" value="EMA48977.1"/>
    <property type="molecule type" value="Genomic_DNA"/>
</dbReference>
<dbReference type="Proteomes" id="UP000011680">
    <property type="component" value="Unassembled WGS sequence"/>
</dbReference>
<feature type="compositionally biased region" description="Low complexity" evidence="1">
    <location>
        <begin position="273"/>
        <end position="296"/>
    </location>
</feature>
<proteinExistence type="predicted"/>
<dbReference type="AlphaFoldDB" id="M0MTC2"/>
<evidence type="ECO:0000313" key="2">
    <source>
        <dbReference type="EMBL" id="EMA48977.1"/>
    </source>
</evidence>
<comment type="caution">
    <text evidence="2">The sequence shown here is derived from an EMBL/GenBank/DDBJ whole genome shotgun (WGS) entry which is preliminary data.</text>
</comment>
<evidence type="ECO:0000256" key="1">
    <source>
        <dbReference type="SAM" id="MobiDB-lite"/>
    </source>
</evidence>
<dbReference type="OrthoDB" id="56523at2157"/>
<reference evidence="2 3" key="1">
    <citation type="journal article" date="2014" name="PLoS Genet.">
        <title>Phylogenetically driven sequencing of extremely halophilic archaea reveals strategies for static and dynamic osmo-response.</title>
        <authorList>
            <person name="Becker E.A."/>
            <person name="Seitzer P.M."/>
            <person name="Tritt A."/>
            <person name="Larsen D."/>
            <person name="Krusor M."/>
            <person name="Yao A.I."/>
            <person name="Wu D."/>
            <person name="Madern D."/>
            <person name="Eisen J.A."/>
            <person name="Darling A.E."/>
            <person name="Facciotti M.T."/>
        </authorList>
    </citation>
    <scope>NUCLEOTIDE SEQUENCE [LARGE SCALE GENOMIC DNA]</scope>
    <source>
        <strain evidence="2 3">JCM 13552</strain>
    </source>
</reference>
<dbReference type="RefSeq" id="WP_007743298.1">
    <property type="nucleotide sequence ID" value="NZ_AOMF01000180.1"/>
</dbReference>